<evidence type="ECO:0000313" key="2">
    <source>
        <dbReference type="Proteomes" id="UP000268615"/>
    </source>
</evidence>
<dbReference type="InterPro" id="IPR013783">
    <property type="entry name" value="Ig-like_fold"/>
</dbReference>
<gene>
    <name evidence="1" type="ORF">EHN07_20230</name>
</gene>
<proteinExistence type="predicted"/>
<keyword evidence="2" id="KW-1185">Reference proteome</keyword>
<dbReference type="OrthoDB" id="8481600at2"/>
<name>A0A3N5D478_9ENTR</name>
<dbReference type="EMBL" id="RPOH01000119">
    <property type="protein sequence ID" value="RPH20089.1"/>
    <property type="molecule type" value="Genomic_DNA"/>
</dbReference>
<evidence type="ECO:0000313" key="1">
    <source>
        <dbReference type="EMBL" id="RPH20089.1"/>
    </source>
</evidence>
<dbReference type="NCBIfam" id="NF012196">
    <property type="entry name" value="Ig_like_ice"/>
    <property type="match status" value="3"/>
</dbReference>
<dbReference type="InterPro" id="IPR049826">
    <property type="entry name" value="Ig-like_ice"/>
</dbReference>
<dbReference type="AlphaFoldDB" id="A0A3N5D478"/>
<reference evidence="1 2" key="1">
    <citation type="submission" date="2018-11" db="EMBL/GenBank/DDBJ databases">
        <title>Draft genome sequence of Buttiauxella warmboldiae CCUG 35512.</title>
        <authorList>
            <person name="Salva-Serra F."/>
            <person name="Marathe N."/>
            <person name="Moore E."/>
            <person name="Svensson L."/>
            <person name="Engstrom-Jakobsson H."/>
        </authorList>
    </citation>
    <scope>NUCLEOTIDE SEQUENCE [LARGE SCALE GENOMIC DNA]</scope>
    <source>
        <strain evidence="1 2">CCUG 35512</strain>
    </source>
</reference>
<comment type="caution">
    <text evidence="1">The sequence shown here is derived from an EMBL/GenBank/DDBJ whole genome shotgun (WGS) entry which is preliminary data.</text>
</comment>
<feature type="non-terminal residue" evidence="1">
    <location>
        <position position="224"/>
    </location>
</feature>
<protein>
    <submittedName>
        <fullName evidence="1">Ig-like domain-containing protein</fullName>
    </submittedName>
</protein>
<organism evidence="1 2">
    <name type="scientific">Buttiauxella warmboldiae</name>
    <dbReference type="NCBI Taxonomy" id="82993"/>
    <lineage>
        <taxon>Bacteria</taxon>
        <taxon>Pseudomonadati</taxon>
        <taxon>Pseudomonadota</taxon>
        <taxon>Gammaproteobacteria</taxon>
        <taxon>Enterobacterales</taxon>
        <taxon>Enterobacteriaceae</taxon>
        <taxon>Buttiauxella</taxon>
    </lineage>
</organism>
<accession>A0A3N5D478</accession>
<dbReference type="NCBIfam" id="NF033510">
    <property type="entry name" value="Ca_tandemer"/>
    <property type="match status" value="2"/>
</dbReference>
<feature type="non-terminal residue" evidence="1">
    <location>
        <position position="1"/>
    </location>
</feature>
<dbReference type="Proteomes" id="UP000268615">
    <property type="component" value="Unassembled WGS sequence"/>
</dbReference>
<dbReference type="RefSeq" id="WP_124025798.1">
    <property type="nucleotide sequence ID" value="NZ_RPOH01000119.1"/>
</dbReference>
<sequence length="224" mass="21898">TTAVTGTVSGDAKAGDTVTLTVNGNTFTGTVEVQHDGSLGYRIPVTTTDLVSGQTVHATITTTDAAGNTATASADHAVGVDTEAAVEISIHPVAGDDVINAAESAAATTPVTGTVSGDAKAGDTVTLTVNGHAFTGTVEVQHDGSLGYRIPVTTADLMSGQKVHATITTTDAAGNTATASADHAVGVDMGAEAGITVHPVTADGVINASESTESLTPVTGTVSG</sequence>
<dbReference type="Gene3D" id="2.60.40.10">
    <property type="entry name" value="Immunoglobulins"/>
    <property type="match status" value="2"/>
</dbReference>